<name>A0ABX5KE72_9BURK</name>
<reference evidence="2 3" key="1">
    <citation type="submission" date="2018-05" db="EMBL/GenBank/DDBJ databases">
        <title>Genomic Encyclopedia of Type Strains, Phase IV (KMG-V): Genome sequencing to study the core and pangenomes of soil and plant-associated prokaryotes.</title>
        <authorList>
            <person name="Whitman W."/>
        </authorList>
    </citation>
    <scope>NUCLEOTIDE SEQUENCE [LARGE SCALE GENOMIC DNA]</scope>
    <source>
        <strain evidence="2 3">SCZa-39</strain>
    </source>
</reference>
<accession>A0ABX5KE72</accession>
<proteinExistence type="predicted"/>
<keyword evidence="3" id="KW-1185">Reference proteome</keyword>
<dbReference type="Proteomes" id="UP000245712">
    <property type="component" value="Unassembled WGS sequence"/>
</dbReference>
<protein>
    <submittedName>
        <fullName evidence="2">SnoaL-like protein</fullName>
    </submittedName>
</protein>
<dbReference type="InterPro" id="IPR032710">
    <property type="entry name" value="NTF2-like_dom_sf"/>
</dbReference>
<comment type="caution">
    <text evidence="2">The sequence shown here is derived from an EMBL/GenBank/DDBJ whole genome shotgun (WGS) entry which is preliminary data.</text>
</comment>
<dbReference type="Pfam" id="PF13577">
    <property type="entry name" value="SnoaL_4"/>
    <property type="match status" value="1"/>
</dbReference>
<evidence type="ECO:0000259" key="1">
    <source>
        <dbReference type="Pfam" id="PF13577"/>
    </source>
</evidence>
<dbReference type="EMBL" id="QEOB01000017">
    <property type="protein sequence ID" value="PVX75655.1"/>
    <property type="molecule type" value="Genomic_DNA"/>
</dbReference>
<gene>
    <name evidence="2" type="ORF">C7402_11767</name>
</gene>
<dbReference type="SUPFAM" id="SSF54427">
    <property type="entry name" value="NTF2-like"/>
    <property type="match status" value="1"/>
</dbReference>
<feature type="domain" description="SnoaL-like" evidence="1">
    <location>
        <begin position="25"/>
        <end position="148"/>
    </location>
</feature>
<dbReference type="Gene3D" id="3.10.450.50">
    <property type="match status" value="1"/>
</dbReference>
<evidence type="ECO:0000313" key="3">
    <source>
        <dbReference type="Proteomes" id="UP000245712"/>
    </source>
</evidence>
<organism evidence="2 3">
    <name type="scientific">Paraburkholderia unamae</name>
    <dbReference type="NCBI Taxonomy" id="219649"/>
    <lineage>
        <taxon>Bacteria</taxon>
        <taxon>Pseudomonadati</taxon>
        <taxon>Pseudomonadota</taxon>
        <taxon>Betaproteobacteria</taxon>
        <taxon>Burkholderiales</taxon>
        <taxon>Burkholderiaceae</taxon>
        <taxon>Paraburkholderia</taxon>
    </lineage>
</organism>
<evidence type="ECO:0000313" key="2">
    <source>
        <dbReference type="EMBL" id="PVX75655.1"/>
    </source>
</evidence>
<sequence>MMSTTTPTAQAQGEHAAAPRDAQLQALLDKDALYELAVRYARAIDRRDRALLLSVYHEDAVDDHGVMFKGSAAAFADWQPEVMARFEVTAHYIMNTSYRLDGDHAQGELYFVAYHRTKAPDAKEVVIGGRYLDRYERRANVWKIAHRTLVWDFSREHPLDPAQRDFLASLGESGCGSDDASFGLLPLFKR</sequence>
<dbReference type="CDD" id="cd00531">
    <property type="entry name" value="NTF2_like"/>
    <property type="match status" value="1"/>
</dbReference>
<dbReference type="InterPro" id="IPR037401">
    <property type="entry name" value="SnoaL-like"/>
</dbReference>